<dbReference type="AlphaFoldDB" id="A0A4C1U6I7"/>
<proteinExistence type="predicted"/>
<organism evidence="1 2">
    <name type="scientific">Eumeta variegata</name>
    <name type="common">Bagworm moth</name>
    <name type="synonym">Eumeta japonica</name>
    <dbReference type="NCBI Taxonomy" id="151549"/>
    <lineage>
        <taxon>Eukaryota</taxon>
        <taxon>Metazoa</taxon>
        <taxon>Ecdysozoa</taxon>
        <taxon>Arthropoda</taxon>
        <taxon>Hexapoda</taxon>
        <taxon>Insecta</taxon>
        <taxon>Pterygota</taxon>
        <taxon>Neoptera</taxon>
        <taxon>Endopterygota</taxon>
        <taxon>Lepidoptera</taxon>
        <taxon>Glossata</taxon>
        <taxon>Ditrysia</taxon>
        <taxon>Tineoidea</taxon>
        <taxon>Psychidae</taxon>
        <taxon>Oiketicinae</taxon>
        <taxon>Eumeta</taxon>
    </lineage>
</organism>
<keyword evidence="2" id="KW-1185">Reference proteome</keyword>
<dbReference type="EMBL" id="BGZK01000134">
    <property type="protein sequence ID" value="GBP21919.1"/>
    <property type="molecule type" value="Genomic_DNA"/>
</dbReference>
<name>A0A4C1U6I7_EUMVA</name>
<sequence>MLHTLPPDLRCTDLVCPLLGTAAPTFPGPTEHSAPYDCEGQVVCQKRHDRQRLESRNPQRVCKDAGATFLQSRRRKPYTSLRNVAPQYDRPTKRISAPTRPAIQIFQRRESVSQRTPDG</sequence>
<protein>
    <submittedName>
        <fullName evidence="1">Uncharacterized protein</fullName>
    </submittedName>
</protein>
<evidence type="ECO:0000313" key="1">
    <source>
        <dbReference type="EMBL" id="GBP21919.1"/>
    </source>
</evidence>
<accession>A0A4C1U6I7</accession>
<gene>
    <name evidence="1" type="ORF">EVAR_7132_1</name>
</gene>
<reference evidence="1 2" key="1">
    <citation type="journal article" date="2019" name="Commun. Biol.">
        <title>The bagworm genome reveals a unique fibroin gene that provides high tensile strength.</title>
        <authorList>
            <person name="Kono N."/>
            <person name="Nakamura H."/>
            <person name="Ohtoshi R."/>
            <person name="Tomita M."/>
            <person name="Numata K."/>
            <person name="Arakawa K."/>
        </authorList>
    </citation>
    <scope>NUCLEOTIDE SEQUENCE [LARGE SCALE GENOMIC DNA]</scope>
</reference>
<dbReference type="Proteomes" id="UP000299102">
    <property type="component" value="Unassembled WGS sequence"/>
</dbReference>
<evidence type="ECO:0000313" key="2">
    <source>
        <dbReference type="Proteomes" id="UP000299102"/>
    </source>
</evidence>
<comment type="caution">
    <text evidence="1">The sequence shown here is derived from an EMBL/GenBank/DDBJ whole genome shotgun (WGS) entry which is preliminary data.</text>
</comment>